<sequence>RNQTEAMASLTEDRGPNICNCSAIRVLDKTFDHRRGHDDSSGFKVRHEHWAHMQGQSNAQPGCPAGTPSRLGAHSKQSVSDGVSREIRVRRKSGDLYQKSYAELAVTFLSPKRSKSKSFCLR</sequence>
<evidence type="ECO:0000256" key="1">
    <source>
        <dbReference type="SAM" id="MobiDB-lite"/>
    </source>
</evidence>
<reference evidence="2" key="1">
    <citation type="submission" date="2005-05" db="EMBL/GenBank/DDBJ databases">
        <authorList>
            <person name="Stapleton M."/>
            <person name="Carlson J."/>
            <person name="Chavez C."/>
            <person name="Frise E."/>
            <person name="George R."/>
            <person name="Pacleb J."/>
            <person name="Park S."/>
            <person name="Wan K."/>
            <person name="Yu C."/>
            <person name="Celniker S."/>
        </authorList>
    </citation>
    <scope>NUCLEOTIDE SEQUENCE</scope>
</reference>
<feature type="non-terminal residue" evidence="2">
    <location>
        <position position="1"/>
    </location>
</feature>
<protein>
    <submittedName>
        <fullName evidence="2">IP06943p</fullName>
    </submittedName>
</protein>
<evidence type="ECO:0000313" key="2">
    <source>
        <dbReference type="EMBL" id="AAY55038.1"/>
    </source>
</evidence>
<gene>
    <name evidence="2" type="primary">CG15471</name>
</gene>
<accession>Q4V5N4</accession>
<dbReference type="AlphaFoldDB" id="Q4V5N4"/>
<organism evidence="2">
    <name type="scientific">Drosophila melanogaster</name>
    <name type="common">Fruit fly</name>
    <dbReference type="NCBI Taxonomy" id="7227"/>
    <lineage>
        <taxon>Eukaryota</taxon>
        <taxon>Metazoa</taxon>
        <taxon>Ecdysozoa</taxon>
        <taxon>Arthropoda</taxon>
        <taxon>Hexapoda</taxon>
        <taxon>Insecta</taxon>
        <taxon>Pterygota</taxon>
        <taxon>Neoptera</taxon>
        <taxon>Endopterygota</taxon>
        <taxon>Diptera</taxon>
        <taxon>Brachycera</taxon>
        <taxon>Muscomorpha</taxon>
        <taxon>Ephydroidea</taxon>
        <taxon>Drosophilidae</taxon>
        <taxon>Drosophila</taxon>
        <taxon>Sophophora</taxon>
    </lineage>
</organism>
<name>Q4V5N4_DROME</name>
<dbReference type="EMBL" id="BT022622">
    <property type="protein sequence ID" value="AAY55038.1"/>
    <property type="molecule type" value="mRNA"/>
</dbReference>
<proteinExistence type="evidence at transcript level"/>
<feature type="region of interest" description="Disordered" evidence="1">
    <location>
        <begin position="53"/>
        <end position="85"/>
    </location>
</feature>
<dbReference type="OrthoDB" id="2107166at2759"/>